<evidence type="ECO:0000259" key="4">
    <source>
        <dbReference type="Pfam" id="PF07486"/>
    </source>
</evidence>
<name>A0A923RQL5_9FIRM</name>
<dbReference type="Gene3D" id="1.10.10.2520">
    <property type="entry name" value="Cell wall hydrolase SleB, domain 1"/>
    <property type="match status" value="1"/>
</dbReference>
<dbReference type="EMBL" id="JACOPF010000001">
    <property type="protein sequence ID" value="MBC5688788.1"/>
    <property type="molecule type" value="Genomic_DNA"/>
</dbReference>
<dbReference type="GO" id="GO:0016787">
    <property type="term" value="F:hydrolase activity"/>
    <property type="evidence" value="ECO:0007669"/>
    <property type="project" value="UniProtKB-KW"/>
</dbReference>
<feature type="chain" id="PRO_5037736522" evidence="3">
    <location>
        <begin position="31"/>
        <end position="357"/>
    </location>
</feature>
<dbReference type="Pfam" id="PF07486">
    <property type="entry name" value="Hydrolase_2"/>
    <property type="match status" value="1"/>
</dbReference>
<evidence type="ECO:0000259" key="5">
    <source>
        <dbReference type="Pfam" id="PF24568"/>
    </source>
</evidence>
<feature type="domain" description="Peptidoglycan hydrolase PcsB coiled-coil" evidence="5">
    <location>
        <begin position="84"/>
        <end position="154"/>
    </location>
</feature>
<dbReference type="InterPro" id="IPR011105">
    <property type="entry name" value="Cell_wall_hydrolase_SleB"/>
</dbReference>
<evidence type="ECO:0000313" key="7">
    <source>
        <dbReference type="Proteomes" id="UP000652477"/>
    </source>
</evidence>
<keyword evidence="6" id="KW-0378">Hydrolase</keyword>
<keyword evidence="7" id="KW-1185">Reference proteome</keyword>
<keyword evidence="1 3" id="KW-0732">Signal</keyword>
<evidence type="ECO:0000256" key="3">
    <source>
        <dbReference type="SAM" id="SignalP"/>
    </source>
</evidence>
<protein>
    <submittedName>
        <fullName evidence="6">Cell wall hydrolase</fullName>
    </submittedName>
</protein>
<feature type="coiled-coil region" evidence="2">
    <location>
        <begin position="33"/>
        <end position="95"/>
    </location>
</feature>
<evidence type="ECO:0000256" key="1">
    <source>
        <dbReference type="ARBA" id="ARBA00022729"/>
    </source>
</evidence>
<feature type="signal peptide" evidence="3">
    <location>
        <begin position="1"/>
        <end position="30"/>
    </location>
</feature>
<evidence type="ECO:0000256" key="2">
    <source>
        <dbReference type="SAM" id="Coils"/>
    </source>
</evidence>
<keyword evidence="2" id="KW-0175">Coiled coil</keyword>
<dbReference type="Proteomes" id="UP000652477">
    <property type="component" value="Unassembled WGS sequence"/>
</dbReference>
<proteinExistence type="predicted"/>
<dbReference type="Gene3D" id="6.10.250.3150">
    <property type="match status" value="1"/>
</dbReference>
<feature type="coiled-coil region" evidence="2">
    <location>
        <begin position="142"/>
        <end position="211"/>
    </location>
</feature>
<dbReference type="AlphaFoldDB" id="A0A923RQL5"/>
<dbReference type="RefSeq" id="WP_186875382.1">
    <property type="nucleotide sequence ID" value="NZ_JACOPF010000001.1"/>
</dbReference>
<dbReference type="InterPro" id="IPR057309">
    <property type="entry name" value="PcsB_CC"/>
</dbReference>
<sequence length="357" mass="39315">MELHSKRMLRTGVILVCCLVLVLSLFPAYAEDSESLESKTSELENQLSGINQEMVSISEEISTIEMQVEITNGEIQRTEESLQTAEENEAKQYANMKTRIKYMYENGDASLLEWLCSAENLSDFLNKADFIQNISDYDRNMLLELQETQQQIADQKETLETQQTSLTELQTSLETQQAQLQAKAEATSTDLAQFQTQLEQARAQEAAAAAAAQQQAAQETGSSNVNGSYDDTIINGGGSVVAEDEVTLLAALIQCEAYQDYDCLLAVATVIMNRVADPRFGNTITEVIYASGQFEPVWTGRLDEVLLQGPTSLSMQVAQDAVNGARLAAVADCYYFLYAGTGHPGINIGNNVFFPSW</sequence>
<dbReference type="Pfam" id="PF24568">
    <property type="entry name" value="CC_PcsB"/>
    <property type="match status" value="1"/>
</dbReference>
<reference evidence="6" key="1">
    <citation type="submission" date="2020-08" db="EMBL/GenBank/DDBJ databases">
        <title>Genome public.</title>
        <authorList>
            <person name="Liu C."/>
            <person name="Sun Q."/>
        </authorList>
    </citation>
    <scope>NUCLEOTIDE SEQUENCE</scope>
    <source>
        <strain evidence="6">NSJ-55</strain>
    </source>
</reference>
<gene>
    <name evidence="6" type="ORF">H8S37_07610</name>
</gene>
<accession>A0A923RQL5</accession>
<dbReference type="InterPro" id="IPR042047">
    <property type="entry name" value="SleB_dom1"/>
</dbReference>
<organism evidence="6 7">
    <name type="scientific">Mediterraneibacter hominis</name>
    <dbReference type="NCBI Taxonomy" id="2763054"/>
    <lineage>
        <taxon>Bacteria</taxon>
        <taxon>Bacillati</taxon>
        <taxon>Bacillota</taxon>
        <taxon>Clostridia</taxon>
        <taxon>Lachnospirales</taxon>
        <taxon>Lachnospiraceae</taxon>
        <taxon>Mediterraneibacter</taxon>
    </lineage>
</organism>
<evidence type="ECO:0000313" key="6">
    <source>
        <dbReference type="EMBL" id="MBC5688788.1"/>
    </source>
</evidence>
<comment type="caution">
    <text evidence="6">The sequence shown here is derived from an EMBL/GenBank/DDBJ whole genome shotgun (WGS) entry which is preliminary data.</text>
</comment>
<feature type="domain" description="Cell wall hydrolase SleB" evidence="4">
    <location>
        <begin position="261"/>
        <end position="340"/>
    </location>
</feature>